<evidence type="ECO:0000313" key="2">
    <source>
        <dbReference type="EnsemblPlants" id="ONIVA02G12790.1"/>
    </source>
</evidence>
<dbReference type="HOGENOM" id="CLU_2175060_0_0_1"/>
<feature type="chain" id="PRO_5002360132" description="Secreted protein" evidence="1">
    <location>
        <begin position="32"/>
        <end position="110"/>
    </location>
</feature>
<accession>A0A0E0G4N2</accession>
<organism evidence="2">
    <name type="scientific">Oryza nivara</name>
    <name type="common">Indian wild rice</name>
    <name type="synonym">Oryza sativa f. spontanea</name>
    <dbReference type="NCBI Taxonomy" id="4536"/>
    <lineage>
        <taxon>Eukaryota</taxon>
        <taxon>Viridiplantae</taxon>
        <taxon>Streptophyta</taxon>
        <taxon>Embryophyta</taxon>
        <taxon>Tracheophyta</taxon>
        <taxon>Spermatophyta</taxon>
        <taxon>Magnoliopsida</taxon>
        <taxon>Liliopsida</taxon>
        <taxon>Poales</taxon>
        <taxon>Poaceae</taxon>
        <taxon>BOP clade</taxon>
        <taxon>Oryzoideae</taxon>
        <taxon>Oryzeae</taxon>
        <taxon>Oryzinae</taxon>
        <taxon>Oryza</taxon>
    </lineage>
</organism>
<name>A0A0E0G4N2_ORYNI</name>
<reference evidence="2" key="1">
    <citation type="submission" date="2015-04" db="UniProtKB">
        <authorList>
            <consortium name="EnsemblPlants"/>
        </authorList>
    </citation>
    <scope>IDENTIFICATION</scope>
    <source>
        <strain evidence="2">SL10</strain>
    </source>
</reference>
<dbReference type="EnsemblPlants" id="ONIVA02G12790.1">
    <property type="protein sequence ID" value="ONIVA02G12790.1"/>
    <property type="gene ID" value="ONIVA02G12790"/>
</dbReference>
<feature type="signal peptide" evidence="1">
    <location>
        <begin position="1"/>
        <end position="31"/>
    </location>
</feature>
<keyword evidence="1" id="KW-0732">Signal</keyword>
<keyword evidence="3" id="KW-1185">Reference proteome</keyword>
<dbReference type="AlphaFoldDB" id="A0A0E0G4N2"/>
<dbReference type="Gramene" id="ONIVA02G12790.1">
    <property type="protein sequence ID" value="ONIVA02G12790.1"/>
    <property type="gene ID" value="ONIVA02G12790"/>
</dbReference>
<reference evidence="2" key="2">
    <citation type="submission" date="2018-04" db="EMBL/GenBank/DDBJ databases">
        <title>OnivRS2 (Oryza nivara Reference Sequence Version 2).</title>
        <authorList>
            <person name="Zhang J."/>
            <person name="Kudrna D."/>
            <person name="Lee S."/>
            <person name="Talag J."/>
            <person name="Rajasekar S."/>
            <person name="Welchert J."/>
            <person name="Hsing Y.-I."/>
            <person name="Wing R.A."/>
        </authorList>
    </citation>
    <scope>NUCLEOTIDE SEQUENCE [LARGE SCALE GENOMIC DNA]</scope>
    <source>
        <strain evidence="2">SL10</strain>
    </source>
</reference>
<evidence type="ECO:0000313" key="3">
    <source>
        <dbReference type="Proteomes" id="UP000006591"/>
    </source>
</evidence>
<evidence type="ECO:0008006" key="4">
    <source>
        <dbReference type="Google" id="ProtNLM"/>
    </source>
</evidence>
<proteinExistence type="predicted"/>
<evidence type="ECO:0000256" key="1">
    <source>
        <dbReference type="SAM" id="SignalP"/>
    </source>
</evidence>
<protein>
    <recommendedName>
        <fullName evidence="4">Secreted protein</fullName>
    </recommendedName>
</protein>
<dbReference type="Proteomes" id="UP000006591">
    <property type="component" value="Chromosome 2"/>
</dbReference>
<sequence length="110" mass="11306">MAAAAAARMRSVAALLLPLAAMTALLWPTSASVVLVWCFCSTLCKSAFPQHCAIENSSFVDGCALHCIRVAGSGILLPLCLRAVASTLGVPFGLSSSSSDSMENSVVKFG</sequence>